<feature type="domain" description="AB hydrolase-1" evidence="2">
    <location>
        <begin position="55"/>
        <end position="297"/>
    </location>
</feature>
<dbReference type="EC" id="3.1.1.85" evidence="3"/>
<feature type="chain" id="PRO_5005862957" evidence="1">
    <location>
        <begin position="23"/>
        <end position="316"/>
    </location>
</feature>
<accession>A0A0N0XHA3</accession>
<dbReference type="PANTHER" id="PTHR43194">
    <property type="entry name" value="HYDROLASE ALPHA/BETA FOLD FAMILY"/>
    <property type="match status" value="1"/>
</dbReference>
<dbReference type="EMBL" id="LAQT01000027">
    <property type="protein sequence ID" value="KPC50681.1"/>
    <property type="molecule type" value="Genomic_DNA"/>
</dbReference>
<comment type="caution">
    <text evidence="3">The sequence shown here is derived from an EMBL/GenBank/DDBJ whole genome shotgun (WGS) entry which is preliminary data.</text>
</comment>
<dbReference type="Proteomes" id="UP000037939">
    <property type="component" value="Unassembled WGS sequence"/>
</dbReference>
<dbReference type="PATRIC" id="fig|857265.3.peg.3391"/>
<keyword evidence="4" id="KW-1185">Reference proteome</keyword>
<feature type="signal peptide" evidence="1">
    <location>
        <begin position="1"/>
        <end position="22"/>
    </location>
</feature>
<reference evidence="3 4" key="1">
    <citation type="submission" date="2015-07" db="EMBL/GenBank/DDBJ databases">
        <title>Draft genome sequence of the Amantichitinum ursilacus IGB-41, a new chitin-degrading bacterium.</title>
        <authorList>
            <person name="Kirstahler P."/>
            <person name="Guenther M."/>
            <person name="Grumaz C."/>
            <person name="Rupp S."/>
            <person name="Zibek S."/>
            <person name="Sohn K."/>
        </authorList>
    </citation>
    <scope>NUCLEOTIDE SEQUENCE [LARGE SCALE GENOMIC DNA]</scope>
    <source>
        <strain evidence="3 4">IGB-41</strain>
    </source>
</reference>
<protein>
    <submittedName>
        <fullName evidence="3">Pimeloyl-[acyl-carrier protein] methyl ester esterase</fullName>
        <ecNumber evidence="3">3.1.1.85</ecNumber>
    </submittedName>
</protein>
<dbReference type="PANTHER" id="PTHR43194:SF5">
    <property type="entry name" value="PIMELOYL-[ACYL-CARRIER PROTEIN] METHYL ESTER ESTERASE"/>
    <property type="match status" value="1"/>
</dbReference>
<dbReference type="InterPro" id="IPR029058">
    <property type="entry name" value="AB_hydrolase_fold"/>
</dbReference>
<dbReference type="InterPro" id="IPR000073">
    <property type="entry name" value="AB_hydrolase_1"/>
</dbReference>
<dbReference type="AlphaFoldDB" id="A0A0N0XHA3"/>
<evidence type="ECO:0000313" key="3">
    <source>
        <dbReference type="EMBL" id="KPC50681.1"/>
    </source>
</evidence>
<keyword evidence="1" id="KW-0732">Signal</keyword>
<dbReference type="InterPro" id="IPR050228">
    <property type="entry name" value="Carboxylesterase_BioH"/>
</dbReference>
<keyword evidence="3" id="KW-0378">Hydrolase</keyword>
<dbReference type="GO" id="GO:0090499">
    <property type="term" value="F:pimelyl-[acyl-carrier protein] methyl ester esterase activity"/>
    <property type="evidence" value="ECO:0007669"/>
    <property type="project" value="UniProtKB-EC"/>
</dbReference>
<dbReference type="Pfam" id="PF12697">
    <property type="entry name" value="Abhydrolase_6"/>
    <property type="match status" value="1"/>
</dbReference>
<name>A0A0N0XHA3_9NEIS</name>
<proteinExistence type="predicted"/>
<dbReference type="RefSeq" id="WP_201782471.1">
    <property type="nucleotide sequence ID" value="NZ_LAQT01000027.1"/>
</dbReference>
<dbReference type="Gene3D" id="3.40.50.1820">
    <property type="entry name" value="alpha/beta hydrolase"/>
    <property type="match status" value="1"/>
</dbReference>
<sequence>MAYPLLTATICAAALLSASVFAADASQPAAASAPNAAAASAPRISVTVVGQGPDVVLIPGLASSRAVWADLAAQLKATHRLHLVQLAGFAGQPAVADGGDTVAAPAAEAIADYIQRNGLQAPVVIGHSLGGETALMLGARHPARVGRLIIVDALPFSSLRFNIDATPEQVTPSATAFRNTLLSATPQQYQAMQTGGMAQLVKSPAARPALLAAVLQSDRKTVADGMFEIMTVDLRPELKHITAPVDVVYAWDAAYGIAAERADALYQRAYAGTPNLTLKRIDDAFHFVMFDQPQAFSQTVIDWVNTPVPKSLAAQP</sequence>
<evidence type="ECO:0000259" key="2">
    <source>
        <dbReference type="Pfam" id="PF12697"/>
    </source>
</evidence>
<dbReference type="STRING" id="857265.WG78_16545"/>
<organism evidence="3 4">
    <name type="scientific">Amantichitinum ursilacus</name>
    <dbReference type="NCBI Taxonomy" id="857265"/>
    <lineage>
        <taxon>Bacteria</taxon>
        <taxon>Pseudomonadati</taxon>
        <taxon>Pseudomonadota</taxon>
        <taxon>Betaproteobacteria</taxon>
        <taxon>Neisseriales</taxon>
        <taxon>Chitinibacteraceae</taxon>
        <taxon>Amantichitinum</taxon>
    </lineage>
</organism>
<gene>
    <name evidence="3" type="primary">bioH_2</name>
    <name evidence="3" type="ORF">WG78_16545</name>
</gene>
<dbReference type="SUPFAM" id="SSF53474">
    <property type="entry name" value="alpha/beta-Hydrolases"/>
    <property type="match status" value="1"/>
</dbReference>
<evidence type="ECO:0000313" key="4">
    <source>
        <dbReference type="Proteomes" id="UP000037939"/>
    </source>
</evidence>
<evidence type="ECO:0000256" key="1">
    <source>
        <dbReference type="SAM" id="SignalP"/>
    </source>
</evidence>